<dbReference type="Gene3D" id="3.40.50.150">
    <property type="entry name" value="Vaccinia Virus protein VP39"/>
    <property type="match status" value="1"/>
</dbReference>
<dbReference type="GO" id="GO:0008168">
    <property type="term" value="F:methyltransferase activity"/>
    <property type="evidence" value="ECO:0007669"/>
    <property type="project" value="UniProtKB-KW"/>
</dbReference>
<feature type="domain" description="Methyltransferase" evidence="1">
    <location>
        <begin position="89"/>
        <end position="184"/>
    </location>
</feature>
<proteinExistence type="predicted"/>
<sequence length="253" mass="28598">MGSFFPVTDRDLTGPLSFAASTPAAGTGKAGLRIPDYLNEVYWWTYVHPRAVRFFERQWLVNLILWGKYVTMRDATLAEMGDSLPGRTLQVACAYGNLTPQLAARVPEGSQLDVVDVLPIQLENLQRKLPADARVSLLAMDSSDLQLPDASYDRALLFFLLHEMPVPVREATLREALRVVKPGGKLVVVDFARPAAWHPLKYLWHPVLTRLEPFAPDLWTWPVETWLPVTHRNRIVSRSGYFGGFYQKLVITV</sequence>
<name>A0A2S6NKB7_RHOGL</name>
<reference evidence="2 3" key="1">
    <citation type="journal article" date="2018" name="Arch. Microbiol.">
        <title>New insights into the metabolic potential of the phototrophic purple bacterium Rhodopila globiformis DSM 161(T) from its draft genome sequence and evidence for a vanadium-dependent nitrogenase.</title>
        <authorList>
            <person name="Imhoff J.F."/>
            <person name="Rahn T."/>
            <person name="Kunzel S."/>
            <person name="Neulinger S.C."/>
        </authorList>
    </citation>
    <scope>NUCLEOTIDE SEQUENCE [LARGE SCALE GENOMIC DNA]</scope>
    <source>
        <strain evidence="2 3">DSM 161</strain>
    </source>
</reference>
<dbReference type="AlphaFoldDB" id="A0A2S6NKB7"/>
<gene>
    <name evidence="2" type="ORF">CCS01_07790</name>
</gene>
<keyword evidence="2" id="KW-0808">Transferase</keyword>
<dbReference type="Proteomes" id="UP000239724">
    <property type="component" value="Unassembled WGS sequence"/>
</dbReference>
<evidence type="ECO:0000313" key="3">
    <source>
        <dbReference type="Proteomes" id="UP000239724"/>
    </source>
</evidence>
<dbReference type="NCBIfam" id="NF038261">
    <property type="entry name" value="rhodoquin_RquA"/>
    <property type="match status" value="1"/>
</dbReference>
<comment type="caution">
    <text evidence="2">The sequence shown here is derived from an EMBL/GenBank/DDBJ whole genome shotgun (WGS) entry which is preliminary data.</text>
</comment>
<dbReference type="InterPro" id="IPR029063">
    <property type="entry name" value="SAM-dependent_MTases_sf"/>
</dbReference>
<dbReference type="Pfam" id="PF13649">
    <property type="entry name" value="Methyltransf_25"/>
    <property type="match status" value="1"/>
</dbReference>
<dbReference type="SUPFAM" id="SSF53335">
    <property type="entry name" value="S-adenosyl-L-methionine-dependent methyltransferases"/>
    <property type="match status" value="1"/>
</dbReference>
<evidence type="ECO:0000313" key="2">
    <source>
        <dbReference type="EMBL" id="PPQ35376.1"/>
    </source>
</evidence>
<dbReference type="InterPro" id="IPR041698">
    <property type="entry name" value="Methyltransf_25"/>
</dbReference>
<dbReference type="GO" id="GO:0032259">
    <property type="term" value="P:methylation"/>
    <property type="evidence" value="ECO:0007669"/>
    <property type="project" value="UniProtKB-KW"/>
</dbReference>
<dbReference type="EMBL" id="NHRY01000074">
    <property type="protein sequence ID" value="PPQ35376.1"/>
    <property type="molecule type" value="Genomic_DNA"/>
</dbReference>
<keyword evidence="3" id="KW-1185">Reference proteome</keyword>
<dbReference type="CDD" id="cd02440">
    <property type="entry name" value="AdoMet_MTases"/>
    <property type="match status" value="1"/>
</dbReference>
<keyword evidence="2" id="KW-0489">Methyltransferase</keyword>
<accession>A0A2S6NKB7</accession>
<protein>
    <submittedName>
        <fullName evidence="2">Methyltransferase</fullName>
    </submittedName>
</protein>
<dbReference type="OrthoDB" id="5517736at2"/>
<evidence type="ECO:0000259" key="1">
    <source>
        <dbReference type="Pfam" id="PF13649"/>
    </source>
</evidence>
<organism evidence="2 3">
    <name type="scientific">Rhodopila globiformis</name>
    <name type="common">Rhodopseudomonas globiformis</name>
    <dbReference type="NCBI Taxonomy" id="1071"/>
    <lineage>
        <taxon>Bacteria</taxon>
        <taxon>Pseudomonadati</taxon>
        <taxon>Pseudomonadota</taxon>
        <taxon>Alphaproteobacteria</taxon>
        <taxon>Acetobacterales</taxon>
        <taxon>Acetobacteraceae</taxon>
        <taxon>Rhodopila</taxon>
    </lineage>
</organism>